<dbReference type="Ensembl" id="ENSCCNT00000025362.1">
    <property type="protein sequence ID" value="ENSCCNP00000019579.1"/>
    <property type="gene ID" value="ENSCCNG00000019646.1"/>
</dbReference>
<dbReference type="FunFam" id="2.60.40.10:FF:000912">
    <property type="entry name" value="Myeloid cell surface antigen CD33"/>
    <property type="match status" value="1"/>
</dbReference>
<feature type="domain" description="Ig-like" evidence="13">
    <location>
        <begin position="1"/>
        <end position="107"/>
    </location>
</feature>
<keyword evidence="6 12" id="KW-1133">Transmembrane helix</keyword>
<keyword evidence="8" id="KW-1015">Disulfide bond</keyword>
<evidence type="ECO:0000256" key="2">
    <source>
        <dbReference type="ARBA" id="ARBA00022692"/>
    </source>
</evidence>
<feature type="transmembrane region" description="Helical" evidence="12">
    <location>
        <begin position="234"/>
        <end position="258"/>
    </location>
</feature>
<evidence type="ECO:0000256" key="7">
    <source>
        <dbReference type="ARBA" id="ARBA00023136"/>
    </source>
</evidence>
<keyword evidence="7 12" id="KW-0472">Membrane</keyword>
<dbReference type="InterPro" id="IPR036179">
    <property type="entry name" value="Ig-like_dom_sf"/>
</dbReference>
<dbReference type="InterPro" id="IPR013151">
    <property type="entry name" value="Immunoglobulin_dom"/>
</dbReference>
<evidence type="ECO:0000256" key="10">
    <source>
        <dbReference type="ARBA" id="ARBA00023319"/>
    </source>
</evidence>
<evidence type="ECO:0000259" key="13">
    <source>
        <dbReference type="PROSITE" id="PS50835"/>
    </source>
</evidence>
<evidence type="ECO:0000256" key="5">
    <source>
        <dbReference type="ARBA" id="ARBA00022889"/>
    </source>
</evidence>
<evidence type="ECO:0000256" key="8">
    <source>
        <dbReference type="ARBA" id="ARBA00023157"/>
    </source>
</evidence>
<sequence length="259" mass="28461">PKLTLILLSLNKKPTHELEVQRSVLVQEGLCLYLSCNIAKPSTWTVPVYGYWFQKDADTNHDPPVATNKPAKPVQKGTQGRFRFLGDLSNNCSLSIRDVRKDDNGSYFFRVEAGDFKWNYCNNPESHPHIIIPRTLEPGHPTKVTCSASWACEQGTPPIFSWMSAALTSPGPKTALSSMLTLTPRPQDHGTNLTCQVTFPGADVTVKKTIQLNVSCECWARKLESLGNPEPRKAMVQGVVGGAGAMVLLAICLSLSFCM</sequence>
<dbReference type="InterPro" id="IPR013783">
    <property type="entry name" value="Ig-like_fold"/>
</dbReference>
<evidence type="ECO:0000256" key="4">
    <source>
        <dbReference type="ARBA" id="ARBA00022734"/>
    </source>
</evidence>
<reference evidence="14" key="1">
    <citation type="submission" date="2023-09" db="UniProtKB">
        <authorList>
            <consortium name="Ensembl"/>
        </authorList>
    </citation>
    <scope>IDENTIFICATION</scope>
</reference>
<dbReference type="InterPro" id="IPR003599">
    <property type="entry name" value="Ig_sub"/>
</dbReference>
<comment type="similarity">
    <text evidence="11">Belongs to the immunoglobulin superfamily. SIGLEC (sialic acid binding Ig-like lectin) family.</text>
</comment>
<evidence type="ECO:0000256" key="6">
    <source>
        <dbReference type="ARBA" id="ARBA00022989"/>
    </source>
</evidence>
<dbReference type="Pfam" id="PF07686">
    <property type="entry name" value="V-set"/>
    <property type="match status" value="1"/>
</dbReference>
<evidence type="ECO:0000256" key="1">
    <source>
        <dbReference type="ARBA" id="ARBA00004479"/>
    </source>
</evidence>
<comment type="subcellular location">
    <subcellularLocation>
        <location evidence="1">Membrane</location>
        <topology evidence="1">Single-pass type I membrane protein</topology>
    </subcellularLocation>
</comment>
<dbReference type="PANTHER" id="PTHR12035:SF137">
    <property type="entry name" value="SIALIC ACID BINDING IG-LIKE LECTIN H"/>
    <property type="match status" value="1"/>
</dbReference>
<keyword evidence="2 12" id="KW-0812">Transmembrane</keyword>
<dbReference type="InterPro" id="IPR007110">
    <property type="entry name" value="Ig-like_dom"/>
</dbReference>
<dbReference type="SUPFAM" id="SSF48726">
    <property type="entry name" value="Immunoglobulin"/>
    <property type="match status" value="2"/>
</dbReference>
<dbReference type="PANTHER" id="PTHR12035">
    <property type="entry name" value="SIALIC ACID BINDING IMMUNOGLOBULIN-LIKE LECTIN"/>
    <property type="match status" value="1"/>
</dbReference>
<feature type="domain" description="Ig-like" evidence="13">
    <location>
        <begin position="128"/>
        <end position="211"/>
    </location>
</feature>
<proteinExistence type="inferred from homology"/>
<evidence type="ECO:0000256" key="11">
    <source>
        <dbReference type="ARBA" id="ARBA00038361"/>
    </source>
</evidence>
<evidence type="ECO:0000256" key="3">
    <source>
        <dbReference type="ARBA" id="ARBA00022729"/>
    </source>
</evidence>
<dbReference type="GO" id="GO:0005886">
    <property type="term" value="C:plasma membrane"/>
    <property type="evidence" value="ECO:0007669"/>
    <property type="project" value="TreeGrafter"/>
</dbReference>
<evidence type="ECO:0000256" key="12">
    <source>
        <dbReference type="SAM" id="Phobius"/>
    </source>
</evidence>
<dbReference type="SMART" id="SM00409">
    <property type="entry name" value="IG"/>
    <property type="match status" value="2"/>
</dbReference>
<organism evidence="14">
    <name type="scientific">Castor canadensis</name>
    <name type="common">American beaver</name>
    <dbReference type="NCBI Taxonomy" id="51338"/>
    <lineage>
        <taxon>Eukaryota</taxon>
        <taxon>Metazoa</taxon>
        <taxon>Chordata</taxon>
        <taxon>Craniata</taxon>
        <taxon>Vertebrata</taxon>
        <taxon>Euteleostomi</taxon>
        <taxon>Mammalia</taxon>
        <taxon>Eutheria</taxon>
        <taxon>Euarchontoglires</taxon>
        <taxon>Glires</taxon>
        <taxon>Rodentia</taxon>
        <taxon>Castorimorpha</taxon>
        <taxon>Castoridae</taxon>
        <taxon>Castor</taxon>
    </lineage>
</organism>
<keyword evidence="5" id="KW-0130">Cell adhesion</keyword>
<dbReference type="InterPro" id="IPR013106">
    <property type="entry name" value="Ig_V-set"/>
</dbReference>
<keyword evidence="9" id="KW-0325">Glycoprotein</keyword>
<dbReference type="PROSITE" id="PS50835">
    <property type="entry name" value="IG_LIKE"/>
    <property type="match status" value="2"/>
</dbReference>
<keyword evidence="10" id="KW-0393">Immunoglobulin domain</keyword>
<dbReference type="InterPro" id="IPR051036">
    <property type="entry name" value="SIGLEC"/>
</dbReference>
<dbReference type="Gene3D" id="2.60.40.10">
    <property type="entry name" value="Immunoglobulins"/>
    <property type="match status" value="2"/>
</dbReference>
<keyword evidence="4" id="KW-0430">Lectin</keyword>
<keyword evidence="3" id="KW-0732">Signal</keyword>
<protein>
    <recommendedName>
        <fullName evidence="13">Ig-like domain-containing protein</fullName>
    </recommendedName>
</protein>
<dbReference type="GO" id="GO:0048029">
    <property type="term" value="F:monosaccharide binding"/>
    <property type="evidence" value="ECO:0007669"/>
    <property type="project" value="UniProtKB-ARBA"/>
</dbReference>
<name>A0A8C0X026_CASCN</name>
<evidence type="ECO:0000313" key="14">
    <source>
        <dbReference type="Ensembl" id="ENSCCNP00000019579.1"/>
    </source>
</evidence>
<evidence type="ECO:0000256" key="9">
    <source>
        <dbReference type="ARBA" id="ARBA00023180"/>
    </source>
</evidence>
<dbReference type="AlphaFoldDB" id="A0A8C0X026"/>
<accession>A0A8C0X026</accession>
<dbReference type="GO" id="GO:0007155">
    <property type="term" value="P:cell adhesion"/>
    <property type="evidence" value="ECO:0007669"/>
    <property type="project" value="UniProtKB-KW"/>
</dbReference>
<dbReference type="Pfam" id="PF00047">
    <property type="entry name" value="ig"/>
    <property type="match status" value="1"/>
</dbReference>
<dbReference type="GO" id="GO:0033691">
    <property type="term" value="F:sialic acid binding"/>
    <property type="evidence" value="ECO:0007669"/>
    <property type="project" value="TreeGrafter"/>
</dbReference>